<organism evidence="1 2">
    <name type="scientific">Methylobacterium nonmethylotrophicum</name>
    <dbReference type="NCBI Taxonomy" id="1141884"/>
    <lineage>
        <taxon>Bacteria</taxon>
        <taxon>Pseudomonadati</taxon>
        <taxon>Pseudomonadota</taxon>
        <taxon>Alphaproteobacteria</taxon>
        <taxon>Hyphomicrobiales</taxon>
        <taxon>Methylobacteriaceae</taxon>
        <taxon>Methylobacterium</taxon>
    </lineage>
</organism>
<reference evidence="1 2" key="1">
    <citation type="submission" date="2019-04" db="EMBL/GenBank/DDBJ databases">
        <authorList>
            <person name="Feng G."/>
            <person name="Zhu H."/>
        </authorList>
    </citation>
    <scope>NUCLEOTIDE SEQUENCE [LARGE SCALE GENOMIC DNA]</scope>
    <source>
        <strain evidence="1 2">6HR-1</strain>
    </source>
</reference>
<protein>
    <submittedName>
        <fullName evidence="1">Uncharacterized protein</fullName>
    </submittedName>
</protein>
<sequence>MKSLISATKDSAPSQEPDIDMAVLDALSDADLDAVAGGIIIVGGITSRGLTAGGLPSGLSAYASLGRVLNG</sequence>
<dbReference type="Proteomes" id="UP000297535">
    <property type="component" value="Unassembled WGS sequence"/>
</dbReference>
<evidence type="ECO:0000313" key="2">
    <source>
        <dbReference type="Proteomes" id="UP000297535"/>
    </source>
</evidence>
<proteinExistence type="predicted"/>
<gene>
    <name evidence="1" type="ORF">EU555_22060</name>
</gene>
<keyword evidence="2" id="KW-1185">Reference proteome</keyword>
<comment type="caution">
    <text evidence="1">The sequence shown here is derived from an EMBL/GenBank/DDBJ whole genome shotgun (WGS) entry which is preliminary data.</text>
</comment>
<evidence type="ECO:0000313" key="1">
    <source>
        <dbReference type="EMBL" id="TGD96749.1"/>
    </source>
</evidence>
<accession>A0A4Z0NKT6</accession>
<dbReference type="EMBL" id="SRLB01000017">
    <property type="protein sequence ID" value="TGD96749.1"/>
    <property type="molecule type" value="Genomic_DNA"/>
</dbReference>
<dbReference type="RefSeq" id="WP_135417390.1">
    <property type="nucleotide sequence ID" value="NZ_SRLB01000017.1"/>
</dbReference>
<name>A0A4Z0NKT6_9HYPH</name>
<dbReference type="AlphaFoldDB" id="A0A4Z0NKT6"/>